<dbReference type="AlphaFoldDB" id="A0A1V6NV75"/>
<evidence type="ECO:0000256" key="3">
    <source>
        <dbReference type="ARBA" id="ARBA00023155"/>
    </source>
</evidence>
<dbReference type="Proteomes" id="UP000191522">
    <property type="component" value="Unassembled WGS sequence"/>
</dbReference>
<dbReference type="PANTHER" id="PTHR24208">
    <property type="entry name" value="LIM/HOMEOBOX PROTEIN LHX"/>
    <property type="match status" value="1"/>
</dbReference>
<dbReference type="PANTHER" id="PTHR24208:SF166">
    <property type="entry name" value="LIM HOMEOBOX TRANSCRIPTION FACTOR 1 ALPHA, ISOFORM B"/>
    <property type="match status" value="1"/>
</dbReference>
<dbReference type="EMBL" id="MDYL01000034">
    <property type="protein sequence ID" value="OQD68570.1"/>
    <property type="molecule type" value="Genomic_DNA"/>
</dbReference>
<dbReference type="OMA" id="YEHHPYS"/>
<evidence type="ECO:0000256" key="2">
    <source>
        <dbReference type="ARBA" id="ARBA00023125"/>
    </source>
</evidence>
<dbReference type="InterPro" id="IPR001356">
    <property type="entry name" value="HD"/>
</dbReference>
<dbReference type="InterPro" id="IPR009057">
    <property type="entry name" value="Homeodomain-like_sf"/>
</dbReference>
<accession>A0A1V6NV75</accession>
<feature type="domain" description="Homeobox" evidence="8">
    <location>
        <begin position="99"/>
        <end position="160"/>
    </location>
</feature>
<name>A0A1V6NV75_PENDC</name>
<evidence type="ECO:0000256" key="5">
    <source>
        <dbReference type="PROSITE-ProRule" id="PRU00108"/>
    </source>
</evidence>
<feature type="region of interest" description="Disordered" evidence="7">
    <location>
        <begin position="285"/>
        <end position="309"/>
    </location>
</feature>
<protein>
    <recommendedName>
        <fullName evidence="8">Homeobox domain-containing protein</fullName>
    </recommendedName>
</protein>
<keyword evidence="2 5" id="KW-0238">DNA-binding</keyword>
<evidence type="ECO:0000256" key="7">
    <source>
        <dbReference type="SAM" id="MobiDB-lite"/>
    </source>
</evidence>
<dbReference type="GO" id="GO:0005634">
    <property type="term" value="C:nucleus"/>
    <property type="evidence" value="ECO:0007669"/>
    <property type="project" value="UniProtKB-SubCell"/>
</dbReference>
<dbReference type="Pfam" id="PF00046">
    <property type="entry name" value="Homeodomain"/>
    <property type="match status" value="1"/>
</dbReference>
<dbReference type="SUPFAM" id="SSF46689">
    <property type="entry name" value="Homeodomain-like"/>
    <property type="match status" value="1"/>
</dbReference>
<feature type="region of interest" description="Disordered" evidence="7">
    <location>
        <begin position="49"/>
        <end position="92"/>
    </location>
</feature>
<feature type="region of interest" description="Disordered" evidence="7">
    <location>
        <begin position="372"/>
        <end position="406"/>
    </location>
</feature>
<proteinExistence type="predicted"/>
<dbReference type="SMART" id="SM00389">
    <property type="entry name" value="HOX"/>
    <property type="match status" value="1"/>
</dbReference>
<evidence type="ECO:0000256" key="4">
    <source>
        <dbReference type="ARBA" id="ARBA00023242"/>
    </source>
</evidence>
<evidence type="ECO:0000256" key="1">
    <source>
        <dbReference type="ARBA" id="ARBA00004123"/>
    </source>
</evidence>
<keyword evidence="3 5" id="KW-0371">Homeobox</keyword>
<dbReference type="PROSITE" id="PS50071">
    <property type="entry name" value="HOMEOBOX_2"/>
    <property type="match status" value="1"/>
</dbReference>
<dbReference type="GO" id="GO:0000981">
    <property type="term" value="F:DNA-binding transcription factor activity, RNA polymerase II-specific"/>
    <property type="evidence" value="ECO:0007669"/>
    <property type="project" value="TreeGrafter"/>
</dbReference>
<dbReference type="CDD" id="cd00086">
    <property type="entry name" value="homeodomain"/>
    <property type="match status" value="1"/>
</dbReference>
<evidence type="ECO:0000313" key="10">
    <source>
        <dbReference type="Proteomes" id="UP000191522"/>
    </source>
</evidence>
<dbReference type="Gene3D" id="1.10.10.60">
    <property type="entry name" value="Homeodomain-like"/>
    <property type="match status" value="1"/>
</dbReference>
<gene>
    <name evidence="9" type="ORF">PENDEC_c034G03033</name>
</gene>
<feature type="DNA-binding region" description="Homeobox" evidence="5">
    <location>
        <begin position="101"/>
        <end position="161"/>
    </location>
</feature>
<keyword evidence="10" id="KW-1185">Reference proteome</keyword>
<comment type="subcellular location">
    <subcellularLocation>
        <location evidence="1 5 6">Nucleus</location>
    </subcellularLocation>
</comment>
<feature type="compositionally biased region" description="Low complexity" evidence="7">
    <location>
        <begin position="285"/>
        <end position="299"/>
    </location>
</feature>
<keyword evidence="4 5" id="KW-0539">Nucleus</keyword>
<evidence type="ECO:0000313" key="9">
    <source>
        <dbReference type="EMBL" id="OQD68570.1"/>
    </source>
</evidence>
<evidence type="ECO:0000256" key="6">
    <source>
        <dbReference type="RuleBase" id="RU000682"/>
    </source>
</evidence>
<feature type="compositionally biased region" description="Low complexity" evidence="7">
    <location>
        <begin position="372"/>
        <end position="387"/>
    </location>
</feature>
<dbReference type="OrthoDB" id="6159439at2759"/>
<sequence>MGKVESGLYSRREIPLRRPAIEKDDILSPVKLQIPSEKSENYRMARPYIGAGHHGESTNASMGLNEDGDHDMESTASPTDERERTAGADDSQMWSPSLEKKKMKRFRLTHNQTRFLMSEFTRQAHPDAAHRERLALEIPGLTPRQVQVWFQNRRAKLKRLTTNDRERMLKSRALPDNFDTTRVLRTPFGCRSTGQTPVASPQDYSAPTRDFAALRGLRTDFFQRPNEDDYLVSPLSTASTSRIHMSSSVQGRNYGLPQSNMVFGRPVASVSMSDLHRTIRSDYSITRSSSMSESSTNPPSFHPGTQPQSFHPQLAMLTQKDYNGFKISTHIPSRGRPMSILKSHPVPASQEYRPYSYANSVPYTPSNNASTLSLPSTFASSESSTATQDQMQQNPQAIEPLRSKFGKPSFNYAGYIQQQSESW</sequence>
<dbReference type="InterPro" id="IPR050453">
    <property type="entry name" value="LIM_Homeobox_TF"/>
</dbReference>
<dbReference type="STRING" id="69771.A0A1V6NV75"/>
<dbReference type="GO" id="GO:0000977">
    <property type="term" value="F:RNA polymerase II transcription regulatory region sequence-specific DNA binding"/>
    <property type="evidence" value="ECO:0007669"/>
    <property type="project" value="TreeGrafter"/>
</dbReference>
<evidence type="ECO:0000259" key="8">
    <source>
        <dbReference type="PROSITE" id="PS50071"/>
    </source>
</evidence>
<organism evidence="9 10">
    <name type="scientific">Penicillium decumbens</name>
    <dbReference type="NCBI Taxonomy" id="69771"/>
    <lineage>
        <taxon>Eukaryota</taxon>
        <taxon>Fungi</taxon>
        <taxon>Dikarya</taxon>
        <taxon>Ascomycota</taxon>
        <taxon>Pezizomycotina</taxon>
        <taxon>Eurotiomycetes</taxon>
        <taxon>Eurotiomycetidae</taxon>
        <taxon>Eurotiales</taxon>
        <taxon>Aspergillaceae</taxon>
        <taxon>Penicillium</taxon>
    </lineage>
</organism>
<comment type="caution">
    <text evidence="9">The sequence shown here is derived from an EMBL/GenBank/DDBJ whole genome shotgun (WGS) entry which is preliminary data.</text>
</comment>
<reference evidence="10" key="1">
    <citation type="journal article" date="2017" name="Nat. Microbiol.">
        <title>Global analysis of biosynthetic gene clusters reveals vast potential of secondary metabolite production in Penicillium species.</title>
        <authorList>
            <person name="Nielsen J.C."/>
            <person name="Grijseels S."/>
            <person name="Prigent S."/>
            <person name="Ji B."/>
            <person name="Dainat J."/>
            <person name="Nielsen K.F."/>
            <person name="Frisvad J.C."/>
            <person name="Workman M."/>
            <person name="Nielsen J."/>
        </authorList>
    </citation>
    <scope>NUCLEOTIDE SEQUENCE [LARGE SCALE GENOMIC DNA]</scope>
    <source>
        <strain evidence="10">IBT 11843</strain>
    </source>
</reference>